<comment type="caution">
    <text evidence="2">The sequence shown here is derived from an EMBL/GenBank/DDBJ whole genome shotgun (WGS) entry which is preliminary data.</text>
</comment>
<gene>
    <name evidence="2" type="ORF">DVH24_033386</name>
</gene>
<evidence type="ECO:0000256" key="1">
    <source>
        <dbReference type="SAM" id="Phobius"/>
    </source>
</evidence>
<dbReference type="GO" id="GO:1990429">
    <property type="term" value="C:peroxisomal importomer complex"/>
    <property type="evidence" value="ECO:0007669"/>
    <property type="project" value="TreeGrafter"/>
</dbReference>
<dbReference type="STRING" id="3750.A0A498JAJ9"/>
<evidence type="ECO:0000313" key="3">
    <source>
        <dbReference type="Proteomes" id="UP000290289"/>
    </source>
</evidence>
<dbReference type="InterPro" id="IPR017375">
    <property type="entry name" value="PEX12"/>
</dbReference>
<dbReference type="PANTHER" id="PTHR12888:SF0">
    <property type="entry name" value="PEROXISOME ASSEMBLY PROTEIN 12"/>
    <property type="match status" value="1"/>
</dbReference>
<reference evidence="2 3" key="1">
    <citation type="submission" date="2018-10" db="EMBL/GenBank/DDBJ databases">
        <title>A high-quality apple genome assembly.</title>
        <authorList>
            <person name="Hu J."/>
        </authorList>
    </citation>
    <scope>NUCLEOTIDE SEQUENCE [LARGE SCALE GENOMIC DNA]</scope>
    <source>
        <strain evidence="3">cv. HFTH1</strain>
        <tissue evidence="2">Young leaf</tissue>
    </source>
</reference>
<dbReference type="EMBL" id="RDQH01000334">
    <property type="protein sequence ID" value="RXH92490.1"/>
    <property type="molecule type" value="Genomic_DNA"/>
</dbReference>
<dbReference type="SMR" id="A0A498JAJ9"/>
<organism evidence="2 3">
    <name type="scientific">Malus domestica</name>
    <name type="common">Apple</name>
    <name type="synonym">Pyrus malus</name>
    <dbReference type="NCBI Taxonomy" id="3750"/>
    <lineage>
        <taxon>Eukaryota</taxon>
        <taxon>Viridiplantae</taxon>
        <taxon>Streptophyta</taxon>
        <taxon>Embryophyta</taxon>
        <taxon>Tracheophyta</taxon>
        <taxon>Spermatophyta</taxon>
        <taxon>Magnoliopsida</taxon>
        <taxon>eudicotyledons</taxon>
        <taxon>Gunneridae</taxon>
        <taxon>Pentapetalae</taxon>
        <taxon>rosids</taxon>
        <taxon>fabids</taxon>
        <taxon>Rosales</taxon>
        <taxon>Rosaceae</taxon>
        <taxon>Amygdaloideae</taxon>
        <taxon>Maleae</taxon>
        <taxon>Malus</taxon>
    </lineage>
</organism>
<name>A0A498JAJ9_MALDO</name>
<dbReference type="AlphaFoldDB" id="A0A498JAJ9"/>
<keyword evidence="1" id="KW-1133">Transmembrane helix</keyword>
<proteinExistence type="predicted"/>
<dbReference type="Proteomes" id="UP000290289">
    <property type="component" value="Chromosome 8"/>
</dbReference>
<dbReference type="GO" id="GO:0004842">
    <property type="term" value="F:ubiquitin-protein transferase activity"/>
    <property type="evidence" value="ECO:0007669"/>
    <property type="project" value="TreeGrafter"/>
</dbReference>
<keyword evidence="1" id="KW-0472">Membrane</keyword>
<evidence type="ECO:0000313" key="2">
    <source>
        <dbReference type="EMBL" id="RXH92490.1"/>
    </source>
</evidence>
<sequence length="170" mass="19834">MDKLIIVWHWHAFGGNLYFRLSKFQREGSVFFYTVPHYPSLQQKKMLFQAGGQGTRPTFFEMEAAQQLPASLRATLTYSISVLALRRPFLHRVLDYDDEFFSLLVLVLETHSLRTTGIPTLLSISGCSLLFCRYSVQEFDFVFWVLFVFFGRCFVFQITIRVEEGCEDKS</sequence>
<dbReference type="GO" id="GO:0006513">
    <property type="term" value="P:protein monoubiquitination"/>
    <property type="evidence" value="ECO:0007669"/>
    <property type="project" value="TreeGrafter"/>
</dbReference>
<dbReference type="GO" id="GO:0005778">
    <property type="term" value="C:peroxisomal membrane"/>
    <property type="evidence" value="ECO:0007669"/>
    <property type="project" value="InterPro"/>
</dbReference>
<dbReference type="GO" id="GO:0016558">
    <property type="term" value="P:protein import into peroxisome matrix"/>
    <property type="evidence" value="ECO:0007669"/>
    <property type="project" value="InterPro"/>
</dbReference>
<dbReference type="PANTHER" id="PTHR12888">
    <property type="entry name" value="PEROXISOME ASSEMBLY PROTEIN 12 PEROXIN-12"/>
    <property type="match status" value="1"/>
</dbReference>
<accession>A0A498JAJ9</accession>
<protein>
    <submittedName>
        <fullName evidence="2">Uncharacterized protein</fullName>
    </submittedName>
</protein>
<dbReference type="GO" id="GO:0008270">
    <property type="term" value="F:zinc ion binding"/>
    <property type="evidence" value="ECO:0007669"/>
    <property type="project" value="InterPro"/>
</dbReference>
<feature type="transmembrane region" description="Helical" evidence="1">
    <location>
        <begin position="141"/>
        <end position="160"/>
    </location>
</feature>
<keyword evidence="1" id="KW-0812">Transmembrane</keyword>
<keyword evidence="3" id="KW-1185">Reference proteome</keyword>